<dbReference type="EMBL" id="FNCZ01000004">
    <property type="protein sequence ID" value="SDH76179.1"/>
    <property type="molecule type" value="Genomic_DNA"/>
</dbReference>
<dbReference type="InterPro" id="IPR026444">
    <property type="entry name" value="Secre_tail"/>
</dbReference>
<dbReference type="InterPro" id="IPR013320">
    <property type="entry name" value="ConA-like_dom_sf"/>
</dbReference>
<organism evidence="4 5">
    <name type="scientific">Winogradskyella thalassocola</name>
    <dbReference type="NCBI Taxonomy" id="262004"/>
    <lineage>
        <taxon>Bacteria</taxon>
        <taxon>Pseudomonadati</taxon>
        <taxon>Bacteroidota</taxon>
        <taxon>Flavobacteriia</taxon>
        <taxon>Flavobacteriales</taxon>
        <taxon>Flavobacteriaceae</taxon>
        <taxon>Winogradskyella</taxon>
    </lineage>
</organism>
<accession>A0A1G8F2E5</accession>
<feature type="domain" description="Secretion system C-terminal sorting" evidence="3">
    <location>
        <begin position="1613"/>
        <end position="1670"/>
    </location>
</feature>
<name>A0A1G8F2E5_9FLAO</name>
<reference evidence="5" key="1">
    <citation type="submission" date="2016-10" db="EMBL/GenBank/DDBJ databases">
        <authorList>
            <person name="Varghese N."/>
            <person name="Submissions S."/>
        </authorList>
    </citation>
    <scope>NUCLEOTIDE SEQUENCE [LARGE SCALE GENOMIC DNA]</scope>
    <source>
        <strain evidence="5">DSM 15363</strain>
    </source>
</reference>
<proteinExistence type="predicted"/>
<dbReference type="Pfam" id="PF13385">
    <property type="entry name" value="Laminin_G_3"/>
    <property type="match status" value="1"/>
</dbReference>
<gene>
    <name evidence="4" type="ORF">SAMN04489796_104118</name>
</gene>
<dbReference type="Proteomes" id="UP000199492">
    <property type="component" value="Unassembled WGS sequence"/>
</dbReference>
<dbReference type="Pfam" id="PF18962">
    <property type="entry name" value="Por_Secre_tail"/>
    <property type="match status" value="1"/>
</dbReference>
<keyword evidence="1 2" id="KW-0732">Signal</keyword>
<evidence type="ECO:0000256" key="1">
    <source>
        <dbReference type="ARBA" id="ARBA00022729"/>
    </source>
</evidence>
<dbReference type="STRING" id="262004.SAMN04489796_104118"/>
<feature type="chain" id="PRO_5011775725" evidence="2">
    <location>
        <begin position="17"/>
        <end position="1671"/>
    </location>
</feature>
<evidence type="ECO:0000256" key="2">
    <source>
        <dbReference type="SAM" id="SignalP"/>
    </source>
</evidence>
<evidence type="ECO:0000313" key="4">
    <source>
        <dbReference type="EMBL" id="SDH76179.1"/>
    </source>
</evidence>
<dbReference type="InterPro" id="IPR013517">
    <property type="entry name" value="FG-GAP"/>
</dbReference>
<dbReference type="NCBIfam" id="TIGR04183">
    <property type="entry name" value="Por_Secre_tail"/>
    <property type="match status" value="1"/>
</dbReference>
<protein>
    <submittedName>
        <fullName evidence="4">Por secretion system C-terminal sorting domain-containing protein</fullName>
    </submittedName>
</protein>
<sequence>MSLALMLITTFFNLNAQIAFEKVLPQSSSPLISNDFEGVTNSGLDYSDIDNDGDQDVLITGTDRLGQKIATLYLNDGLGNYSEISGTSFVGVNQSTVHFFDADGDNDEDVLISGADSSNQRITKLYTNNGSGDFTEVLGTPFDGVTSGSVSIADIEGDSDLDVLITGYDSSSQKIAKLYTNNGGGVFSEIFGTIFENVGTSAASFNDIDGDNDQDVLITGINNLNQRIAKLYTNDGSGIFSEVVGTSFEPVNGGEVVFVDIDGDNDEDVFLTGYSSNLEQRISKLYTNNGSGVFSEVLATPFEGVQQGGVSFADIDGDLDQDLLITGYNGSSQGISKLYINNGSGVFSLDVNTPMEGVWNGALSFLDIDNDSDLDLLLTGSGYSGNKVSKLFVNDGSGFFREVTGSTFTNLGLSSNKFSDIDNDGDEDLLISGLKLNQYITEVYENNGSGEYILNQAIPINDFFGEVSFIDIDGDNDEDLIFVGYILPYQPITKLYRNDGLGNFTEILGTSFVGLTSSSIAYADIDGDNDQDVLIAGKDSSNNRRTLLYSNDGNGNYQLVSGTPFTGVFAGSIAFADVDGDNDQDVLITGVTDNYGSYGISRLYTNNGSGVFSYVLGTPFDDVRTSAIAFADIDNDGDQDVLITGRNSSNEYISKLYDNDGSGGFTLNTDSTLQSYSTKRAVGFTDIDGDTDLDLIMIGGGVTNLYTNDSFGVFTLEINTILEGVSNGSLAFSDIDTDNDIDVLISGKNSVNEETTFLYRNVSIPMPPIIADTTSLLDLTAQCEATPTAPTANSGAITATADVAFPLTTQDTTIVTWTYDDGIGNTLTQTQNIIINDSTGPSMSFTNPSDATIESCDTEVLVPSPQAIEDCLTNDFALDFDGVDDFVSINQAIGSFGTIEFWMYTENGINGSEEFDFIFNFNNSLLQYAGTGNVTSDFAGETFTIVTNFGQLMAITELIPAGWNHIAITGNGSIYDKIILNGVSKSTIGLGTPVVINASSLFIGKRQEDVSSRFLGKLDEIRFWNTPRTEQEVADDFEKIIDASTPNLLAYYDFEDGIGSSILSDKTSTNANGVLTNMNINTDWVTSDAPISSVTLTNDFNGTSDASGTYPEGETTVTWTATDPLGNQSTLEQTVNIVCSITYTFNNDVWSPSDPNGVATAIDNLIITSGNANISSNTTVNSVTVEAGASLTLDAALSATDITLNSTAGSYSSLLTGASSSASGIISYNRFVNSNSLGNDLISSPLSGETWSDFLSPENATALLDNGGTPTIYAFAPFDKTTDDYENYDSNTSAILSSGKGYRAATNTGETLTFSGTVPTDASVNIMNTATAYSQWNLVGNPYPSYLNVHAFLNHEVEAGISNLDLFTNASAAIYGYNATTENSWTIYNLANTTASTVIAPGQGFFVSADATHVAAHNLEFTTAMQTTGTSDDFIAGRNADLELIYLKIGLSSNTSTYNTDVYFNGNASEGLDKGYDADLWGSVVPEFSIYSHLVQDNTGKPIALQALNTNSLSNVSIPLGVHANLGEQITFSISETTLPATINVFLDDVLTNTSTLLTNSDYTITPSTDLSGTGRFFLRTTEEALSIADNNFDAISIFYEKRAKDVLINGRIQNNTVVEIYDMQGRKVLSSPLDAAVLENRIHVASLNAGVYLVNLKNSLEQKTQKIIIN</sequence>
<dbReference type="SUPFAM" id="SSF69318">
    <property type="entry name" value="Integrin alpha N-terminal domain"/>
    <property type="match status" value="3"/>
</dbReference>
<dbReference type="Gene3D" id="2.60.120.200">
    <property type="match status" value="1"/>
</dbReference>
<dbReference type="Gene3D" id="2.130.10.130">
    <property type="entry name" value="Integrin alpha, N-terminal"/>
    <property type="match status" value="3"/>
</dbReference>
<dbReference type="PANTHER" id="PTHR44103">
    <property type="entry name" value="PROPROTEIN CONVERTASE P"/>
    <property type="match status" value="1"/>
</dbReference>
<dbReference type="SUPFAM" id="SSF49899">
    <property type="entry name" value="Concanavalin A-like lectins/glucanases"/>
    <property type="match status" value="1"/>
</dbReference>
<dbReference type="InterPro" id="IPR028994">
    <property type="entry name" value="Integrin_alpha_N"/>
</dbReference>
<dbReference type="Pfam" id="PF13517">
    <property type="entry name" value="FG-GAP_3"/>
    <property type="match status" value="4"/>
</dbReference>
<evidence type="ECO:0000259" key="3">
    <source>
        <dbReference type="Pfam" id="PF18962"/>
    </source>
</evidence>
<dbReference type="GO" id="GO:0005975">
    <property type="term" value="P:carbohydrate metabolic process"/>
    <property type="evidence" value="ECO:0007669"/>
    <property type="project" value="UniProtKB-ARBA"/>
</dbReference>
<keyword evidence="5" id="KW-1185">Reference proteome</keyword>
<feature type="signal peptide" evidence="2">
    <location>
        <begin position="1"/>
        <end position="16"/>
    </location>
</feature>
<dbReference type="GO" id="GO:0004553">
    <property type="term" value="F:hydrolase activity, hydrolyzing O-glycosyl compounds"/>
    <property type="evidence" value="ECO:0007669"/>
    <property type="project" value="UniProtKB-ARBA"/>
</dbReference>
<evidence type="ECO:0000313" key="5">
    <source>
        <dbReference type="Proteomes" id="UP000199492"/>
    </source>
</evidence>
<dbReference type="PANTHER" id="PTHR44103:SF1">
    <property type="entry name" value="PROPROTEIN CONVERTASE P"/>
    <property type="match status" value="1"/>
</dbReference>